<keyword evidence="4" id="KW-1003">Cell membrane</keyword>
<dbReference type="InterPro" id="IPR003594">
    <property type="entry name" value="HATPase_dom"/>
</dbReference>
<dbReference type="GO" id="GO:0005886">
    <property type="term" value="C:plasma membrane"/>
    <property type="evidence" value="ECO:0007669"/>
    <property type="project" value="UniProtKB-SubCell"/>
</dbReference>
<dbReference type="InterPro" id="IPR036890">
    <property type="entry name" value="HATPase_C_sf"/>
</dbReference>
<protein>
    <recommendedName>
        <fullName evidence="3">histidine kinase</fullName>
        <ecNumber evidence="3">2.7.13.3</ecNumber>
    </recommendedName>
</protein>
<dbReference type="PROSITE" id="PS50885">
    <property type="entry name" value="HAMP"/>
    <property type="match status" value="1"/>
</dbReference>
<gene>
    <name evidence="13" type="ORF">WQQ_27760</name>
</gene>
<dbReference type="InterPro" id="IPR005467">
    <property type="entry name" value="His_kinase_dom"/>
</dbReference>
<dbReference type="Gene3D" id="1.10.287.130">
    <property type="match status" value="1"/>
</dbReference>
<evidence type="ECO:0000256" key="7">
    <source>
        <dbReference type="ARBA" id="ARBA00022741"/>
    </source>
</evidence>
<dbReference type="PROSITE" id="PS50109">
    <property type="entry name" value="HIS_KIN"/>
    <property type="match status" value="1"/>
</dbReference>
<dbReference type="SUPFAM" id="SSF47384">
    <property type="entry name" value="Homodimeric domain of signal transducing histidine kinase"/>
    <property type="match status" value="1"/>
</dbReference>
<feature type="domain" description="HAMP" evidence="12">
    <location>
        <begin position="149"/>
        <end position="201"/>
    </location>
</feature>
<keyword evidence="10" id="KW-0812">Transmembrane</keyword>
<dbReference type="Gene3D" id="6.10.340.10">
    <property type="match status" value="1"/>
</dbReference>
<keyword evidence="9" id="KW-0067">ATP-binding</keyword>
<dbReference type="PRINTS" id="PR00344">
    <property type="entry name" value="BCTRLSENSOR"/>
</dbReference>
<dbReference type="InterPro" id="IPR003661">
    <property type="entry name" value="HisK_dim/P_dom"/>
</dbReference>
<dbReference type="InterPro" id="IPR050980">
    <property type="entry name" value="2C_sensor_his_kinase"/>
</dbReference>
<dbReference type="Pfam" id="PF00672">
    <property type="entry name" value="HAMP"/>
    <property type="match status" value="1"/>
</dbReference>
<proteinExistence type="predicted"/>
<organism evidence="13 14">
    <name type="scientific">Hydrocarboniphaga effusa AP103</name>
    <dbReference type="NCBI Taxonomy" id="1172194"/>
    <lineage>
        <taxon>Bacteria</taxon>
        <taxon>Pseudomonadati</taxon>
        <taxon>Pseudomonadota</taxon>
        <taxon>Gammaproteobacteria</taxon>
        <taxon>Nevskiales</taxon>
        <taxon>Nevskiaceae</taxon>
        <taxon>Hydrocarboniphaga</taxon>
    </lineage>
</organism>
<evidence type="ECO:0000313" key="14">
    <source>
        <dbReference type="Proteomes" id="UP000003704"/>
    </source>
</evidence>
<keyword evidence="7" id="KW-0547">Nucleotide-binding</keyword>
<keyword evidence="6" id="KW-0808">Transferase</keyword>
<sequence length="406" mass="44912">MKLLHSLLQLPRKLYQRVPLSLRVALLISPVIVVGQMITMMILRDALPVSVLRSGLDFGPQRPPPRFMPEPGFDYSRPFEDEFLGPRPEMLRPDLNNGGESEGAGWRRARAERTGDGRLTFGPQRWIPPWQYIIAIFFVTALIVWAAAWWLMRPLARLSSAAEQLGRNVESEPLAESGSPEIRRAAAAFNRMQDRLLRFLHGRADALLAMSHDLKTPITRLQLRVALLPDDLQGPIAEDVGTLQKRVEEALTFMRGTHSGEPSQDVDVNALAALVVERLQDTGADVSIEGRARALRCRPGQLERALANVLENAVRYAGSAELTVIDGTDALTLRVRDHGPGIPDALLKRVTEPFFRVESSRNRDSGGTGLGLAITKDLVESMGGELHLRNHPNGGLEVDLVVPRIS</sequence>
<dbReference type="AlphaFoldDB" id="I7ZBD8"/>
<dbReference type="InterPro" id="IPR003660">
    <property type="entry name" value="HAMP_dom"/>
</dbReference>
<feature type="transmembrane region" description="Helical" evidence="10">
    <location>
        <begin position="20"/>
        <end position="43"/>
    </location>
</feature>
<dbReference type="SUPFAM" id="SSF55874">
    <property type="entry name" value="ATPase domain of HSP90 chaperone/DNA topoisomerase II/histidine kinase"/>
    <property type="match status" value="1"/>
</dbReference>
<evidence type="ECO:0000256" key="10">
    <source>
        <dbReference type="SAM" id="Phobius"/>
    </source>
</evidence>
<dbReference type="Gene3D" id="3.30.565.10">
    <property type="entry name" value="Histidine kinase-like ATPase, C-terminal domain"/>
    <property type="match status" value="1"/>
</dbReference>
<evidence type="ECO:0000256" key="3">
    <source>
        <dbReference type="ARBA" id="ARBA00012438"/>
    </source>
</evidence>
<dbReference type="STRING" id="1172194.WQQ_27760"/>
<keyword evidence="5" id="KW-0597">Phosphoprotein</keyword>
<dbReference type="PANTHER" id="PTHR44936">
    <property type="entry name" value="SENSOR PROTEIN CREC"/>
    <property type="match status" value="1"/>
</dbReference>
<evidence type="ECO:0000256" key="2">
    <source>
        <dbReference type="ARBA" id="ARBA00004651"/>
    </source>
</evidence>
<dbReference type="InterPro" id="IPR004358">
    <property type="entry name" value="Sig_transdc_His_kin-like_C"/>
</dbReference>
<dbReference type="GO" id="GO:0005524">
    <property type="term" value="F:ATP binding"/>
    <property type="evidence" value="ECO:0007669"/>
    <property type="project" value="UniProtKB-KW"/>
</dbReference>
<dbReference type="PANTHER" id="PTHR44936:SF10">
    <property type="entry name" value="SENSOR PROTEIN RSTB"/>
    <property type="match status" value="1"/>
</dbReference>
<reference evidence="13 14" key="1">
    <citation type="journal article" date="2012" name="J. Bacteriol.">
        <title>Genome Sequence of n-Alkane-Degrading Hydrocarboniphaga effusa Strain AP103T (ATCC BAA-332T).</title>
        <authorList>
            <person name="Chang H.K."/>
            <person name="Zylstra G.J."/>
            <person name="Chae J.C."/>
        </authorList>
    </citation>
    <scope>NUCLEOTIDE SEQUENCE [LARGE SCALE GENOMIC DNA]</scope>
    <source>
        <strain evidence="13 14">AP103</strain>
    </source>
</reference>
<evidence type="ECO:0000256" key="1">
    <source>
        <dbReference type="ARBA" id="ARBA00000085"/>
    </source>
</evidence>
<dbReference type="RefSeq" id="WP_007185717.1">
    <property type="nucleotide sequence ID" value="NZ_AKGD01000002.1"/>
</dbReference>
<dbReference type="CDD" id="cd00082">
    <property type="entry name" value="HisKA"/>
    <property type="match status" value="1"/>
</dbReference>
<feature type="domain" description="Histidine kinase" evidence="11">
    <location>
        <begin position="209"/>
        <end position="406"/>
    </location>
</feature>
<dbReference type="GO" id="GO:0000155">
    <property type="term" value="F:phosphorelay sensor kinase activity"/>
    <property type="evidence" value="ECO:0007669"/>
    <property type="project" value="InterPro"/>
</dbReference>
<evidence type="ECO:0000313" key="13">
    <source>
        <dbReference type="EMBL" id="EIT69194.1"/>
    </source>
</evidence>
<comment type="caution">
    <text evidence="13">The sequence shown here is derived from an EMBL/GenBank/DDBJ whole genome shotgun (WGS) entry which is preliminary data.</text>
</comment>
<dbReference type="Pfam" id="PF02518">
    <property type="entry name" value="HATPase_c"/>
    <property type="match status" value="1"/>
</dbReference>
<dbReference type="EMBL" id="AKGD01000002">
    <property type="protein sequence ID" value="EIT69194.1"/>
    <property type="molecule type" value="Genomic_DNA"/>
</dbReference>
<accession>I7ZBD8</accession>
<name>I7ZBD8_9GAMM</name>
<dbReference type="Proteomes" id="UP000003704">
    <property type="component" value="Unassembled WGS sequence"/>
</dbReference>
<comment type="subcellular location">
    <subcellularLocation>
        <location evidence="2">Cell membrane</location>
        <topology evidence="2">Multi-pass membrane protein</topology>
    </subcellularLocation>
</comment>
<keyword evidence="8" id="KW-0418">Kinase</keyword>
<evidence type="ECO:0000256" key="8">
    <source>
        <dbReference type="ARBA" id="ARBA00022777"/>
    </source>
</evidence>
<keyword evidence="10" id="KW-1133">Transmembrane helix</keyword>
<dbReference type="CDD" id="cd06225">
    <property type="entry name" value="HAMP"/>
    <property type="match status" value="1"/>
</dbReference>
<evidence type="ECO:0000256" key="5">
    <source>
        <dbReference type="ARBA" id="ARBA00022553"/>
    </source>
</evidence>
<evidence type="ECO:0000256" key="6">
    <source>
        <dbReference type="ARBA" id="ARBA00022679"/>
    </source>
</evidence>
<evidence type="ECO:0000256" key="4">
    <source>
        <dbReference type="ARBA" id="ARBA00022475"/>
    </source>
</evidence>
<dbReference type="SUPFAM" id="SSF158472">
    <property type="entry name" value="HAMP domain-like"/>
    <property type="match status" value="1"/>
</dbReference>
<feature type="transmembrane region" description="Helical" evidence="10">
    <location>
        <begin position="130"/>
        <end position="151"/>
    </location>
</feature>
<evidence type="ECO:0000259" key="11">
    <source>
        <dbReference type="PROSITE" id="PS50109"/>
    </source>
</evidence>
<dbReference type="OrthoDB" id="9804645at2"/>
<dbReference type="InterPro" id="IPR036097">
    <property type="entry name" value="HisK_dim/P_sf"/>
</dbReference>
<evidence type="ECO:0000259" key="12">
    <source>
        <dbReference type="PROSITE" id="PS50885"/>
    </source>
</evidence>
<evidence type="ECO:0000256" key="9">
    <source>
        <dbReference type="ARBA" id="ARBA00022840"/>
    </source>
</evidence>
<dbReference type="SMART" id="SM00387">
    <property type="entry name" value="HATPase_c"/>
    <property type="match status" value="1"/>
</dbReference>
<keyword evidence="10" id="KW-0472">Membrane</keyword>
<dbReference type="EC" id="2.7.13.3" evidence="3"/>
<dbReference type="SMART" id="SM00304">
    <property type="entry name" value="HAMP"/>
    <property type="match status" value="1"/>
</dbReference>
<comment type="catalytic activity">
    <reaction evidence="1">
        <text>ATP + protein L-histidine = ADP + protein N-phospho-L-histidine.</text>
        <dbReference type="EC" id="2.7.13.3"/>
    </reaction>
</comment>
<keyword evidence="14" id="KW-1185">Reference proteome</keyword>